<dbReference type="OrthoDB" id="2416294at2759"/>
<dbReference type="InParanoid" id="A0A0D0CBG5"/>
<evidence type="ECO:0008006" key="3">
    <source>
        <dbReference type="Google" id="ProtNLM"/>
    </source>
</evidence>
<feature type="non-terminal residue" evidence="1">
    <location>
        <position position="1"/>
    </location>
</feature>
<name>A0A0D0CBG5_9AGAM</name>
<dbReference type="EMBL" id="KN830386">
    <property type="protein sequence ID" value="KIK72838.1"/>
    <property type="molecule type" value="Genomic_DNA"/>
</dbReference>
<evidence type="ECO:0000313" key="2">
    <source>
        <dbReference type="Proteomes" id="UP000054538"/>
    </source>
</evidence>
<dbReference type="Proteomes" id="UP000054538">
    <property type="component" value="Unassembled WGS sequence"/>
</dbReference>
<dbReference type="HOGENOM" id="CLU_2352318_0_0_1"/>
<dbReference type="PANTHER" id="PTHR35871:SF1">
    <property type="entry name" value="CXC1-LIKE CYSTEINE CLUSTER ASSOCIATED WITH KDZ TRANSPOSASES DOMAIN-CONTAINING PROTEIN"/>
    <property type="match status" value="1"/>
</dbReference>
<evidence type="ECO:0000313" key="1">
    <source>
        <dbReference type="EMBL" id="KIK72838.1"/>
    </source>
</evidence>
<reference evidence="2" key="2">
    <citation type="submission" date="2015-01" db="EMBL/GenBank/DDBJ databases">
        <title>Evolutionary Origins and Diversification of the Mycorrhizal Mutualists.</title>
        <authorList>
            <consortium name="DOE Joint Genome Institute"/>
            <consortium name="Mycorrhizal Genomics Consortium"/>
            <person name="Kohler A."/>
            <person name="Kuo A."/>
            <person name="Nagy L.G."/>
            <person name="Floudas D."/>
            <person name="Copeland A."/>
            <person name="Barry K.W."/>
            <person name="Cichocki N."/>
            <person name="Veneault-Fourrey C."/>
            <person name="LaButti K."/>
            <person name="Lindquist E.A."/>
            <person name="Lipzen A."/>
            <person name="Lundell T."/>
            <person name="Morin E."/>
            <person name="Murat C."/>
            <person name="Riley R."/>
            <person name="Ohm R."/>
            <person name="Sun H."/>
            <person name="Tunlid A."/>
            <person name="Henrissat B."/>
            <person name="Grigoriev I.V."/>
            <person name="Hibbett D.S."/>
            <person name="Martin F."/>
        </authorList>
    </citation>
    <scope>NUCLEOTIDE SEQUENCE [LARGE SCALE GENOMIC DNA]</scope>
    <source>
        <strain evidence="2">Ve08.2h10</strain>
    </source>
</reference>
<gene>
    <name evidence="1" type="ORF">PAXRUDRAFT_179831</name>
</gene>
<organism evidence="1 2">
    <name type="scientific">Paxillus rubicundulus Ve08.2h10</name>
    <dbReference type="NCBI Taxonomy" id="930991"/>
    <lineage>
        <taxon>Eukaryota</taxon>
        <taxon>Fungi</taxon>
        <taxon>Dikarya</taxon>
        <taxon>Basidiomycota</taxon>
        <taxon>Agaricomycotina</taxon>
        <taxon>Agaricomycetes</taxon>
        <taxon>Agaricomycetidae</taxon>
        <taxon>Boletales</taxon>
        <taxon>Paxilineae</taxon>
        <taxon>Paxillaceae</taxon>
        <taxon>Paxillus</taxon>
    </lineage>
</organism>
<dbReference type="AlphaFoldDB" id="A0A0D0CBG5"/>
<keyword evidence="2" id="KW-1185">Reference proteome</keyword>
<reference evidence="1 2" key="1">
    <citation type="submission" date="2014-04" db="EMBL/GenBank/DDBJ databases">
        <authorList>
            <consortium name="DOE Joint Genome Institute"/>
            <person name="Kuo A."/>
            <person name="Kohler A."/>
            <person name="Jargeat P."/>
            <person name="Nagy L.G."/>
            <person name="Floudas D."/>
            <person name="Copeland A."/>
            <person name="Barry K.W."/>
            <person name="Cichocki N."/>
            <person name="Veneault-Fourrey C."/>
            <person name="LaButti K."/>
            <person name="Lindquist E.A."/>
            <person name="Lipzen A."/>
            <person name="Lundell T."/>
            <person name="Morin E."/>
            <person name="Murat C."/>
            <person name="Sun H."/>
            <person name="Tunlid A."/>
            <person name="Henrissat B."/>
            <person name="Grigoriev I.V."/>
            <person name="Hibbett D.S."/>
            <person name="Martin F."/>
            <person name="Nordberg H.P."/>
            <person name="Cantor M.N."/>
            <person name="Hua S.X."/>
        </authorList>
    </citation>
    <scope>NUCLEOTIDE SEQUENCE [LARGE SCALE GENOMIC DNA]</scope>
    <source>
        <strain evidence="1 2">Ve08.2h10</strain>
    </source>
</reference>
<dbReference type="PANTHER" id="PTHR35871">
    <property type="entry name" value="EXPRESSED PROTEIN"/>
    <property type="match status" value="1"/>
</dbReference>
<accession>A0A0D0CBG5</accession>
<protein>
    <recommendedName>
        <fullName evidence="3">Tc1-like transposase DDE domain-containing protein</fullName>
    </recommendedName>
</protein>
<proteinExistence type="predicted"/>
<sequence length="97" mass="11236">KELKYAPGSTNCCCHRILYNQPDFLHVDSLLEATCKVKGFEVLLLPKFHCELNFIEQSWSYAKRIYSCYPSCRFMDAYHKGLNVKQAALAANKYRGH</sequence>